<evidence type="ECO:0000259" key="4">
    <source>
        <dbReference type="PROSITE" id="PS50075"/>
    </source>
</evidence>
<dbReference type="PROSITE" id="PS50075">
    <property type="entry name" value="CARRIER"/>
    <property type="match status" value="1"/>
</dbReference>
<evidence type="ECO:0000256" key="1">
    <source>
        <dbReference type="ARBA" id="ARBA00022450"/>
    </source>
</evidence>
<dbReference type="Pfam" id="PF00501">
    <property type="entry name" value="AMP-binding"/>
    <property type="match status" value="1"/>
</dbReference>
<keyword evidence="1" id="KW-0596">Phosphopantetheine</keyword>
<gene>
    <name evidence="5" type="ORF">GCM10009864_74030</name>
</gene>
<evidence type="ECO:0000313" key="5">
    <source>
        <dbReference type="EMBL" id="GAA2689290.1"/>
    </source>
</evidence>
<organism evidence="5 6">
    <name type="scientific">Streptomyces lunalinharesii</name>
    <dbReference type="NCBI Taxonomy" id="333384"/>
    <lineage>
        <taxon>Bacteria</taxon>
        <taxon>Bacillati</taxon>
        <taxon>Actinomycetota</taxon>
        <taxon>Actinomycetes</taxon>
        <taxon>Kitasatosporales</taxon>
        <taxon>Streptomycetaceae</taxon>
        <taxon>Streptomyces</taxon>
    </lineage>
</organism>
<dbReference type="Proteomes" id="UP001500994">
    <property type="component" value="Unassembled WGS sequence"/>
</dbReference>
<evidence type="ECO:0000256" key="2">
    <source>
        <dbReference type="ARBA" id="ARBA00022553"/>
    </source>
</evidence>
<dbReference type="InterPro" id="IPR020845">
    <property type="entry name" value="AMP-binding_CS"/>
</dbReference>
<dbReference type="InterPro" id="IPR042099">
    <property type="entry name" value="ANL_N_sf"/>
</dbReference>
<dbReference type="EMBL" id="BAAARK010000048">
    <property type="protein sequence ID" value="GAA2689290.1"/>
    <property type="molecule type" value="Genomic_DNA"/>
</dbReference>
<feature type="compositionally biased region" description="Low complexity" evidence="3">
    <location>
        <begin position="331"/>
        <end position="360"/>
    </location>
</feature>
<dbReference type="PANTHER" id="PTHR45527">
    <property type="entry name" value="NONRIBOSOMAL PEPTIDE SYNTHETASE"/>
    <property type="match status" value="1"/>
</dbReference>
<comment type="caution">
    <text evidence="5">The sequence shown here is derived from an EMBL/GenBank/DDBJ whole genome shotgun (WGS) entry which is preliminary data.</text>
</comment>
<dbReference type="PROSITE" id="PS00455">
    <property type="entry name" value="AMP_BINDING"/>
    <property type="match status" value="1"/>
</dbReference>
<dbReference type="InterPro" id="IPR045851">
    <property type="entry name" value="AMP-bd_C_sf"/>
</dbReference>
<dbReference type="InterPro" id="IPR000873">
    <property type="entry name" value="AMP-dep_synth/lig_dom"/>
</dbReference>
<name>A0ABN3SYF9_9ACTN</name>
<dbReference type="InterPro" id="IPR009081">
    <property type="entry name" value="PP-bd_ACP"/>
</dbReference>
<sequence>MARVLVEAGVGPGDRVGVCLGRSVALVVGLLGVLRAGAVYVPLDAGYPAERLAFVVEDTGVSVVVGDGLPDQVAGRVTCVDVAAEPLDAGRELPRVGGDALAYVIHTSGSTGRPKGVLVAHHNVMALLAATRDEFRLGPHDVWSFFHSFAFDFSVWEIWGCLLTGGRLVVVDHWAARDPEELHALLAREQVTVLNQTPSAFSQLIRADRFPDGGLSVRLLIFGGEPLDTKMLLPWLDRYPETACRPVNMYGITETTVHCTWHTVTRADALTGSRTVGRPLPGWQLHILDDQARPVPPGVPGEIYVGGAGVTHGYHNRPELTTQRFLPNHLTTTNTTGATNTTDTSTTNTDTSTDTDTDTTMPGGRLYRTGDLGRYTPDGLLEHLGRLDDQVKIRGHRIELGEIRTTLLEDPRVTAAAALVRTPNDPATARIDAYAVLTHPDHLPDIRHTLTQRLPTHLIPATLTALPQLPLTPNGKLDPTHLPEPVPTSEATPVEAPGASATGDGAGLAPGGEASGPAALAVIWREVMGVPVGPDDNFFDLGGNSLLAVRLNAALRKNGYPEVRLRDIFRHSTPRRLMAAIESRGGSGSNASKPGGKSA</sequence>
<keyword evidence="2" id="KW-0597">Phosphoprotein</keyword>
<feature type="region of interest" description="Disordered" evidence="3">
    <location>
        <begin position="328"/>
        <end position="371"/>
    </location>
</feature>
<dbReference type="InterPro" id="IPR036736">
    <property type="entry name" value="ACP-like_sf"/>
</dbReference>
<dbReference type="Gene3D" id="3.30.300.30">
    <property type="match status" value="1"/>
</dbReference>
<dbReference type="Pfam" id="PF00550">
    <property type="entry name" value="PP-binding"/>
    <property type="match status" value="1"/>
</dbReference>
<evidence type="ECO:0000313" key="6">
    <source>
        <dbReference type="Proteomes" id="UP001500994"/>
    </source>
</evidence>
<reference evidence="5 6" key="1">
    <citation type="journal article" date="2019" name="Int. J. Syst. Evol. Microbiol.">
        <title>The Global Catalogue of Microorganisms (GCM) 10K type strain sequencing project: providing services to taxonomists for standard genome sequencing and annotation.</title>
        <authorList>
            <consortium name="The Broad Institute Genomics Platform"/>
            <consortium name="The Broad Institute Genome Sequencing Center for Infectious Disease"/>
            <person name="Wu L."/>
            <person name="Ma J."/>
        </authorList>
    </citation>
    <scope>NUCLEOTIDE SEQUENCE [LARGE SCALE GENOMIC DNA]</scope>
    <source>
        <strain evidence="5 6">JCM 16374</strain>
    </source>
</reference>
<dbReference type="SUPFAM" id="SSF56801">
    <property type="entry name" value="Acetyl-CoA synthetase-like"/>
    <property type="match status" value="1"/>
</dbReference>
<accession>A0ABN3SYF9</accession>
<proteinExistence type="predicted"/>
<feature type="region of interest" description="Disordered" evidence="3">
    <location>
        <begin position="473"/>
        <end position="512"/>
    </location>
</feature>
<dbReference type="NCBIfam" id="TIGR01733">
    <property type="entry name" value="AA-adenyl-dom"/>
    <property type="match status" value="1"/>
</dbReference>
<dbReference type="SUPFAM" id="SSF47336">
    <property type="entry name" value="ACP-like"/>
    <property type="match status" value="1"/>
</dbReference>
<evidence type="ECO:0000256" key="3">
    <source>
        <dbReference type="SAM" id="MobiDB-lite"/>
    </source>
</evidence>
<dbReference type="InterPro" id="IPR020806">
    <property type="entry name" value="PKS_PP-bd"/>
</dbReference>
<dbReference type="Gene3D" id="1.10.1200.10">
    <property type="entry name" value="ACP-like"/>
    <property type="match status" value="1"/>
</dbReference>
<dbReference type="InterPro" id="IPR010071">
    <property type="entry name" value="AA_adenyl_dom"/>
</dbReference>
<keyword evidence="6" id="KW-1185">Reference proteome</keyword>
<protein>
    <recommendedName>
        <fullName evidence="4">Carrier domain-containing protein</fullName>
    </recommendedName>
</protein>
<dbReference type="PANTHER" id="PTHR45527:SF1">
    <property type="entry name" value="FATTY ACID SYNTHASE"/>
    <property type="match status" value="1"/>
</dbReference>
<dbReference type="SMART" id="SM00823">
    <property type="entry name" value="PKS_PP"/>
    <property type="match status" value="1"/>
</dbReference>
<feature type="domain" description="Carrier" evidence="4">
    <location>
        <begin position="511"/>
        <end position="585"/>
    </location>
</feature>
<dbReference type="Gene3D" id="3.40.50.12780">
    <property type="entry name" value="N-terminal domain of ligase-like"/>
    <property type="match status" value="1"/>
</dbReference>